<feature type="transmembrane region" description="Helical" evidence="1">
    <location>
        <begin position="15"/>
        <end position="36"/>
    </location>
</feature>
<evidence type="ECO:0000256" key="1">
    <source>
        <dbReference type="SAM" id="Phobius"/>
    </source>
</evidence>
<accession>A0A554LVU7</accession>
<name>A0A554LVU7_9BACT</name>
<dbReference type="Pfam" id="PF18898">
    <property type="entry name" value="DUF5654"/>
    <property type="match status" value="1"/>
</dbReference>
<protein>
    <submittedName>
        <fullName evidence="2">Uncharacterized protein</fullName>
    </submittedName>
</protein>
<gene>
    <name evidence="2" type="ORF">CEN88_236</name>
</gene>
<comment type="caution">
    <text evidence="2">The sequence shown here is derived from an EMBL/GenBank/DDBJ whole genome shotgun (WGS) entry which is preliminary data.</text>
</comment>
<sequence length="88" mass="9693">MPQLNKTTKKIGREYFKTVAAMLGSAFGLIAALAWNEAIRDLIDRYISPGSTLLSKFIYAIIATILVVLVAIWLGRLAQIIDKKVIGD</sequence>
<evidence type="ECO:0000313" key="2">
    <source>
        <dbReference type="EMBL" id="TSC96995.1"/>
    </source>
</evidence>
<reference evidence="2 3" key="1">
    <citation type="submission" date="2017-07" db="EMBL/GenBank/DDBJ databases">
        <title>Mechanisms for carbon and nitrogen cycling indicate functional differentiation within the Candidate Phyla Radiation.</title>
        <authorList>
            <person name="Danczak R.E."/>
            <person name="Johnston M.D."/>
            <person name="Kenah C."/>
            <person name="Slattery M."/>
            <person name="Wrighton K.C."/>
            <person name="Wilkins M.J."/>
        </authorList>
    </citation>
    <scope>NUCLEOTIDE SEQUENCE [LARGE SCALE GENOMIC DNA]</scope>
    <source>
        <strain evidence="2">Licking1014_2</strain>
    </source>
</reference>
<dbReference type="Proteomes" id="UP000318711">
    <property type="component" value="Unassembled WGS sequence"/>
</dbReference>
<proteinExistence type="predicted"/>
<keyword evidence="1" id="KW-0472">Membrane</keyword>
<dbReference type="EMBL" id="VMGL01000023">
    <property type="protein sequence ID" value="TSC96995.1"/>
    <property type="molecule type" value="Genomic_DNA"/>
</dbReference>
<dbReference type="InterPro" id="IPR043713">
    <property type="entry name" value="DUF5654"/>
</dbReference>
<keyword evidence="1" id="KW-1133">Transmembrane helix</keyword>
<evidence type="ECO:0000313" key="3">
    <source>
        <dbReference type="Proteomes" id="UP000318711"/>
    </source>
</evidence>
<feature type="transmembrane region" description="Helical" evidence="1">
    <location>
        <begin position="56"/>
        <end position="74"/>
    </location>
</feature>
<organism evidence="2 3">
    <name type="scientific">Candidatus Berkelbacteria bacterium Licking1014_2</name>
    <dbReference type="NCBI Taxonomy" id="2017146"/>
    <lineage>
        <taxon>Bacteria</taxon>
        <taxon>Candidatus Berkelbacteria</taxon>
    </lineage>
</organism>
<dbReference type="AlphaFoldDB" id="A0A554LVU7"/>
<keyword evidence="1" id="KW-0812">Transmembrane</keyword>